<accession>A0A2U1PA65</accession>
<comment type="caution">
    <text evidence="2">The sequence shown here is derived from an EMBL/GenBank/DDBJ whole genome shotgun (WGS) entry which is preliminary data.</text>
</comment>
<dbReference type="PROSITE" id="PS51746">
    <property type="entry name" value="PPM_2"/>
    <property type="match status" value="1"/>
</dbReference>
<keyword evidence="3" id="KW-1185">Reference proteome</keyword>
<dbReference type="InterPro" id="IPR001932">
    <property type="entry name" value="PPM-type_phosphatase-like_dom"/>
</dbReference>
<name>A0A2U1PA65_ARTAN</name>
<proteinExistence type="predicted"/>
<protein>
    <recommendedName>
        <fullName evidence="1">PPM-type phosphatase domain-containing protein</fullName>
    </recommendedName>
</protein>
<evidence type="ECO:0000313" key="3">
    <source>
        <dbReference type="Proteomes" id="UP000245207"/>
    </source>
</evidence>
<evidence type="ECO:0000259" key="1">
    <source>
        <dbReference type="PROSITE" id="PS51746"/>
    </source>
</evidence>
<dbReference type="InterPro" id="IPR015655">
    <property type="entry name" value="PP2C"/>
</dbReference>
<dbReference type="Proteomes" id="UP000245207">
    <property type="component" value="Unassembled WGS sequence"/>
</dbReference>
<dbReference type="AlphaFoldDB" id="A0A2U1PA65"/>
<dbReference type="PANTHER" id="PTHR47992">
    <property type="entry name" value="PROTEIN PHOSPHATASE"/>
    <property type="match status" value="1"/>
</dbReference>
<evidence type="ECO:0000313" key="2">
    <source>
        <dbReference type="EMBL" id="PWA82645.1"/>
    </source>
</evidence>
<dbReference type="InterPro" id="IPR036457">
    <property type="entry name" value="PPM-type-like_dom_sf"/>
</dbReference>
<reference evidence="2 3" key="1">
    <citation type="journal article" date="2018" name="Mol. Plant">
        <title>The genome of Artemisia annua provides insight into the evolution of Asteraceae family and artemisinin biosynthesis.</title>
        <authorList>
            <person name="Shen Q."/>
            <person name="Zhang L."/>
            <person name="Liao Z."/>
            <person name="Wang S."/>
            <person name="Yan T."/>
            <person name="Shi P."/>
            <person name="Liu M."/>
            <person name="Fu X."/>
            <person name="Pan Q."/>
            <person name="Wang Y."/>
            <person name="Lv Z."/>
            <person name="Lu X."/>
            <person name="Zhang F."/>
            <person name="Jiang W."/>
            <person name="Ma Y."/>
            <person name="Chen M."/>
            <person name="Hao X."/>
            <person name="Li L."/>
            <person name="Tang Y."/>
            <person name="Lv G."/>
            <person name="Zhou Y."/>
            <person name="Sun X."/>
            <person name="Brodelius P.E."/>
            <person name="Rose J.K.C."/>
            <person name="Tang K."/>
        </authorList>
    </citation>
    <scope>NUCLEOTIDE SEQUENCE [LARGE SCALE GENOMIC DNA]</scope>
    <source>
        <strain evidence="3">cv. Huhao1</strain>
        <tissue evidence="2">Leaf</tissue>
    </source>
</reference>
<organism evidence="2 3">
    <name type="scientific">Artemisia annua</name>
    <name type="common">Sweet wormwood</name>
    <dbReference type="NCBI Taxonomy" id="35608"/>
    <lineage>
        <taxon>Eukaryota</taxon>
        <taxon>Viridiplantae</taxon>
        <taxon>Streptophyta</taxon>
        <taxon>Embryophyta</taxon>
        <taxon>Tracheophyta</taxon>
        <taxon>Spermatophyta</taxon>
        <taxon>Magnoliopsida</taxon>
        <taxon>eudicotyledons</taxon>
        <taxon>Gunneridae</taxon>
        <taxon>Pentapetalae</taxon>
        <taxon>asterids</taxon>
        <taxon>campanulids</taxon>
        <taxon>Asterales</taxon>
        <taxon>Asteraceae</taxon>
        <taxon>Asteroideae</taxon>
        <taxon>Anthemideae</taxon>
        <taxon>Artemisiinae</taxon>
        <taxon>Artemisia</taxon>
    </lineage>
</organism>
<dbReference type="Pfam" id="PF00481">
    <property type="entry name" value="PP2C"/>
    <property type="match status" value="1"/>
</dbReference>
<sequence>MTNSGKKMILDLNSMLVSESEDLTRRRVAKFCAERMHEVIAEEWDQEAVDCFKWKQKWEAVLSSSFEMTDNEVLSRGLSYLAAKSSYPNVVNHEQCDRYLRPWIIPVLEITFTTRTDEDECLILASDGLWDFMTNNEFGEVARWILRRKRRSTATNDEPSAA</sequence>
<dbReference type="EMBL" id="PKPP01001448">
    <property type="protein sequence ID" value="PWA82645.1"/>
    <property type="molecule type" value="Genomic_DNA"/>
</dbReference>
<gene>
    <name evidence="2" type="ORF">CTI12_AA176940</name>
</gene>
<feature type="domain" description="PPM-type phosphatase" evidence="1">
    <location>
        <begin position="1"/>
        <end position="162"/>
    </location>
</feature>
<dbReference type="SMART" id="SM00332">
    <property type="entry name" value="PP2Cc"/>
    <property type="match status" value="1"/>
</dbReference>
<dbReference type="GO" id="GO:0004722">
    <property type="term" value="F:protein serine/threonine phosphatase activity"/>
    <property type="evidence" value="ECO:0007669"/>
    <property type="project" value="InterPro"/>
</dbReference>
<dbReference type="STRING" id="35608.A0A2U1PA65"/>
<dbReference type="SUPFAM" id="SSF81606">
    <property type="entry name" value="PP2C-like"/>
    <property type="match status" value="1"/>
</dbReference>
<dbReference type="Gene3D" id="3.60.40.10">
    <property type="entry name" value="PPM-type phosphatase domain"/>
    <property type="match status" value="1"/>
</dbReference>
<dbReference type="OrthoDB" id="10264738at2759"/>